<proteinExistence type="predicted"/>
<dbReference type="EMBL" id="GBRH01199744">
    <property type="protein sequence ID" value="JAD98151.1"/>
    <property type="molecule type" value="Transcribed_RNA"/>
</dbReference>
<evidence type="ECO:0000313" key="1">
    <source>
        <dbReference type="EMBL" id="JAD98151.1"/>
    </source>
</evidence>
<organism evidence="1">
    <name type="scientific">Arundo donax</name>
    <name type="common">Giant reed</name>
    <name type="synonym">Donax arundinaceus</name>
    <dbReference type="NCBI Taxonomy" id="35708"/>
    <lineage>
        <taxon>Eukaryota</taxon>
        <taxon>Viridiplantae</taxon>
        <taxon>Streptophyta</taxon>
        <taxon>Embryophyta</taxon>
        <taxon>Tracheophyta</taxon>
        <taxon>Spermatophyta</taxon>
        <taxon>Magnoliopsida</taxon>
        <taxon>Liliopsida</taxon>
        <taxon>Poales</taxon>
        <taxon>Poaceae</taxon>
        <taxon>PACMAD clade</taxon>
        <taxon>Arundinoideae</taxon>
        <taxon>Arundineae</taxon>
        <taxon>Arundo</taxon>
    </lineage>
</organism>
<protein>
    <submittedName>
        <fullName evidence="1">Uncharacterized protein</fullName>
    </submittedName>
</protein>
<reference evidence="1" key="2">
    <citation type="journal article" date="2015" name="Data Brief">
        <title>Shoot transcriptome of the giant reed, Arundo donax.</title>
        <authorList>
            <person name="Barrero R.A."/>
            <person name="Guerrero F.D."/>
            <person name="Moolhuijzen P."/>
            <person name="Goolsby J.A."/>
            <person name="Tidwell J."/>
            <person name="Bellgard S.E."/>
            <person name="Bellgard M.I."/>
        </authorList>
    </citation>
    <scope>NUCLEOTIDE SEQUENCE</scope>
    <source>
        <tissue evidence="1">Shoot tissue taken approximately 20 cm above the soil surface</tissue>
    </source>
</reference>
<reference evidence="1" key="1">
    <citation type="submission" date="2014-09" db="EMBL/GenBank/DDBJ databases">
        <authorList>
            <person name="Magalhaes I.L.F."/>
            <person name="Oliveira U."/>
            <person name="Santos F.R."/>
            <person name="Vidigal T.H.D.A."/>
            <person name="Brescovit A.D."/>
            <person name="Santos A.J."/>
        </authorList>
    </citation>
    <scope>NUCLEOTIDE SEQUENCE</scope>
    <source>
        <tissue evidence="1">Shoot tissue taken approximately 20 cm above the soil surface</tissue>
    </source>
</reference>
<dbReference type="AlphaFoldDB" id="A0A0A9EDM7"/>
<sequence>MDAARRERRHHRKKATLAAATVAAGNMAGGGAGGGGRAAAAARTAYGDVFGGRANDVDSRRERPSGRRRWRANVIEHRRVCAATLHFDLSSRGYVIGKLVQVTHKVHATCPVVVDAKKTKPIRFSKKACART</sequence>
<name>A0A0A9EDM7_ARUDO</name>
<accession>A0A0A9EDM7</accession>